<keyword evidence="4" id="KW-0805">Transcription regulation</keyword>
<sequence length="1040" mass="116695">MADQTPMTNGAGNSRSPSAPLPTTYSAPSPHPLGFACSKCRSKHNRCDRTRPVCQNCQSMGFAAECSYPSVALPMYGYPRYQLGRVKIANFVSYSTENKCAENKITQKIGAAFSWPMFDSVSALPATGEKRPKVADSYSERTELVNAVVGLPIHNDLGHVEHHVEQMKTPEQPPAKRQKISELGSESFARQSALERSQAAPFGTGIPGGSRLDPPPRMRSISPTLREDEMELRCNLTTEINVQRMNHRNMTAAPLRNIIKLLNKAKSERPSAEGAISRLEGTQLNDEWREEDDLMEIALIKLEKGGRCSRALLSRFENFLYGPFMSPEERRTQERIICVEECLSSASAEPTANHNDLFLHRLRKVISHPDSYSLDKKDSRIGFLRNQLLAAISAKSKLSRANCKKFAELLDSDGIVNANLDRPGAKAETPTSTRKVPPKPASPRAPSSHRPETPSQPTYKQNTAIPAMPSASNKRPAPGSQLSNSNDNIASAAEHAASGALSLNSNNALAFTGDASSGSQPLNSDIPKQLWNIFLDKHGILLPALDLNQLKVAFNMAVDHGKLGPNVIDPTLGFCLALACHLTREKQLWEGRKRYDAAISTLKGEDNILSLEHFYRLILQIEYVHMVGDVGMSWRMVSRAIADAEDLQMHTMPGGRLAVDKKSLEQVRMIWQFLWMKKLYLTLQSGVVIQSLDVFYTPAMPMESRIQEKMGSYPERQALITSAFFVACTSLYKNTDDLITVESDLRVIRSNCPYKWLCTAEMCRFQTLQASLTCWKDGLPQCLEWKGAAIEFSFQKDPGLRRLPLLAHLRYIYFRLRQNRPFLVLAWRFSYACACEKNPHLTDWEMDSVDSSHLLGLVYYGATRCLAAAQDIVQTLSVSHKKEGGDHDKCEQLDYLYAAGLVLIAAMRIPCLMNKTQHYASPTAPVDRSMTQITKDFGQIDNILRYYQERCEQAPRLKQRFERCRDTLIRLQSMPSDQIISDQDITFSHNVWCRIYGRLDIDLPFERFPPGNPANDKVCGRKMTFGWLESLPFDLDSQGE</sequence>
<evidence type="ECO:0000256" key="4">
    <source>
        <dbReference type="ARBA" id="ARBA00023015"/>
    </source>
</evidence>
<dbReference type="PROSITE" id="PS50048">
    <property type="entry name" value="ZN2_CY6_FUNGAL_2"/>
    <property type="match status" value="1"/>
</dbReference>
<evidence type="ECO:0000256" key="2">
    <source>
        <dbReference type="ARBA" id="ARBA00022723"/>
    </source>
</evidence>
<dbReference type="CDD" id="cd12148">
    <property type="entry name" value="fungal_TF_MHR"/>
    <property type="match status" value="1"/>
</dbReference>
<name>A0A9W9IWX8_9EURO</name>
<evidence type="ECO:0000256" key="8">
    <source>
        <dbReference type="SAM" id="MobiDB-lite"/>
    </source>
</evidence>
<evidence type="ECO:0000313" key="11">
    <source>
        <dbReference type="Proteomes" id="UP001150879"/>
    </source>
</evidence>
<dbReference type="OrthoDB" id="424974at2759"/>
<dbReference type="GO" id="GO:0005634">
    <property type="term" value="C:nucleus"/>
    <property type="evidence" value="ECO:0007669"/>
    <property type="project" value="UniProtKB-SubCell"/>
</dbReference>
<evidence type="ECO:0000256" key="6">
    <source>
        <dbReference type="ARBA" id="ARBA00023163"/>
    </source>
</evidence>
<dbReference type="AlphaFoldDB" id="A0A9W9IWX8"/>
<keyword evidence="2" id="KW-0479">Metal-binding</keyword>
<dbReference type="Gene3D" id="4.10.240.10">
    <property type="entry name" value="Zn(2)-C6 fungal-type DNA-binding domain"/>
    <property type="match status" value="1"/>
</dbReference>
<protein>
    <recommendedName>
        <fullName evidence="9">Zn(2)-C6 fungal-type domain-containing protein</fullName>
    </recommendedName>
</protein>
<dbReference type="EMBL" id="JAPQKP010000006">
    <property type="protein sequence ID" value="KAJ5185427.1"/>
    <property type="molecule type" value="Genomic_DNA"/>
</dbReference>
<accession>A0A9W9IWX8</accession>
<dbReference type="SMART" id="SM00066">
    <property type="entry name" value="GAL4"/>
    <property type="match status" value="1"/>
</dbReference>
<feature type="region of interest" description="Disordered" evidence="8">
    <location>
        <begin position="167"/>
        <end position="221"/>
    </location>
</feature>
<evidence type="ECO:0000256" key="3">
    <source>
        <dbReference type="ARBA" id="ARBA00022833"/>
    </source>
</evidence>
<gene>
    <name evidence="10" type="ORF">N7472_010267</name>
</gene>
<dbReference type="GO" id="GO:0045944">
    <property type="term" value="P:positive regulation of transcription by RNA polymerase II"/>
    <property type="evidence" value="ECO:0007669"/>
    <property type="project" value="TreeGrafter"/>
</dbReference>
<dbReference type="InterPro" id="IPR001138">
    <property type="entry name" value="Zn2Cys6_DnaBD"/>
</dbReference>
<dbReference type="GO" id="GO:0000981">
    <property type="term" value="F:DNA-binding transcription factor activity, RNA polymerase II-specific"/>
    <property type="evidence" value="ECO:0007669"/>
    <property type="project" value="InterPro"/>
</dbReference>
<proteinExistence type="predicted"/>
<feature type="region of interest" description="Disordered" evidence="8">
    <location>
        <begin position="1"/>
        <end position="25"/>
    </location>
</feature>
<comment type="subcellular location">
    <subcellularLocation>
        <location evidence="1">Nucleus</location>
    </subcellularLocation>
</comment>
<evidence type="ECO:0000256" key="5">
    <source>
        <dbReference type="ARBA" id="ARBA00023125"/>
    </source>
</evidence>
<evidence type="ECO:0000256" key="1">
    <source>
        <dbReference type="ARBA" id="ARBA00004123"/>
    </source>
</evidence>
<feature type="domain" description="Zn(2)-C6 fungal-type" evidence="9">
    <location>
        <begin position="36"/>
        <end position="68"/>
    </location>
</feature>
<reference evidence="10" key="1">
    <citation type="submission" date="2022-11" db="EMBL/GenBank/DDBJ databases">
        <authorList>
            <person name="Petersen C."/>
        </authorList>
    </citation>
    <scope>NUCLEOTIDE SEQUENCE</scope>
    <source>
        <strain evidence="10">IBT 16849</strain>
    </source>
</reference>
<dbReference type="GO" id="GO:0008270">
    <property type="term" value="F:zinc ion binding"/>
    <property type="evidence" value="ECO:0007669"/>
    <property type="project" value="InterPro"/>
</dbReference>
<keyword evidence="5" id="KW-0238">DNA-binding</keyword>
<reference evidence="10" key="2">
    <citation type="journal article" date="2023" name="IMA Fungus">
        <title>Comparative genomic study of the Penicillium genus elucidates a diverse pangenome and 15 lateral gene transfer events.</title>
        <authorList>
            <person name="Petersen C."/>
            <person name="Sorensen T."/>
            <person name="Nielsen M.R."/>
            <person name="Sondergaard T.E."/>
            <person name="Sorensen J.L."/>
            <person name="Fitzpatrick D.A."/>
            <person name="Frisvad J.C."/>
            <person name="Nielsen K.L."/>
        </authorList>
    </citation>
    <scope>NUCLEOTIDE SEQUENCE</scope>
    <source>
        <strain evidence="10">IBT 16849</strain>
    </source>
</reference>
<keyword evidence="3" id="KW-0862">Zinc</keyword>
<dbReference type="InterPro" id="IPR052202">
    <property type="entry name" value="Yeast_MetPath_Reg"/>
</dbReference>
<feature type="region of interest" description="Disordered" evidence="8">
    <location>
        <begin position="417"/>
        <end position="486"/>
    </location>
</feature>
<dbReference type="GO" id="GO:0043565">
    <property type="term" value="F:sequence-specific DNA binding"/>
    <property type="evidence" value="ECO:0007669"/>
    <property type="project" value="TreeGrafter"/>
</dbReference>
<keyword evidence="6" id="KW-0804">Transcription</keyword>
<dbReference type="SUPFAM" id="SSF57701">
    <property type="entry name" value="Zn2/Cys6 DNA-binding domain"/>
    <property type="match status" value="1"/>
</dbReference>
<dbReference type="PANTHER" id="PTHR47782:SF12">
    <property type="entry name" value="ZN(II)2CYS6 TRANSCRIPTION FACTOR (EUROFUNG)"/>
    <property type="match status" value="1"/>
</dbReference>
<dbReference type="PANTHER" id="PTHR47782">
    <property type="entry name" value="ZN(II)2CYS6 TRANSCRIPTION FACTOR (EUROFUNG)-RELATED"/>
    <property type="match status" value="1"/>
</dbReference>
<organism evidence="10 11">
    <name type="scientific">Penicillium cf. griseofulvum</name>
    <dbReference type="NCBI Taxonomy" id="2972120"/>
    <lineage>
        <taxon>Eukaryota</taxon>
        <taxon>Fungi</taxon>
        <taxon>Dikarya</taxon>
        <taxon>Ascomycota</taxon>
        <taxon>Pezizomycotina</taxon>
        <taxon>Eurotiomycetes</taxon>
        <taxon>Eurotiomycetidae</taxon>
        <taxon>Eurotiales</taxon>
        <taxon>Aspergillaceae</taxon>
        <taxon>Penicillium</taxon>
    </lineage>
</organism>
<dbReference type="PROSITE" id="PS00463">
    <property type="entry name" value="ZN2_CY6_FUNGAL_1"/>
    <property type="match status" value="1"/>
</dbReference>
<comment type="caution">
    <text evidence="10">The sequence shown here is derived from an EMBL/GenBank/DDBJ whole genome shotgun (WGS) entry which is preliminary data.</text>
</comment>
<keyword evidence="11" id="KW-1185">Reference proteome</keyword>
<dbReference type="Pfam" id="PF00172">
    <property type="entry name" value="Zn_clus"/>
    <property type="match status" value="1"/>
</dbReference>
<feature type="compositionally biased region" description="Polar residues" evidence="8">
    <location>
        <begin position="453"/>
        <end position="464"/>
    </location>
</feature>
<dbReference type="InterPro" id="IPR036864">
    <property type="entry name" value="Zn2-C6_fun-type_DNA-bd_sf"/>
</dbReference>
<evidence type="ECO:0000313" key="10">
    <source>
        <dbReference type="EMBL" id="KAJ5185427.1"/>
    </source>
</evidence>
<dbReference type="CDD" id="cd00067">
    <property type="entry name" value="GAL4"/>
    <property type="match status" value="1"/>
</dbReference>
<dbReference type="Proteomes" id="UP001150879">
    <property type="component" value="Unassembled WGS sequence"/>
</dbReference>
<keyword evidence="7" id="KW-0539">Nucleus</keyword>
<evidence type="ECO:0000259" key="9">
    <source>
        <dbReference type="PROSITE" id="PS50048"/>
    </source>
</evidence>
<evidence type="ECO:0000256" key="7">
    <source>
        <dbReference type="ARBA" id="ARBA00023242"/>
    </source>
</evidence>